<dbReference type="Proteomes" id="UP000008311">
    <property type="component" value="Unassembled WGS sequence"/>
</dbReference>
<keyword evidence="2" id="KW-1133">Transmembrane helix</keyword>
<evidence type="ECO:0000313" key="4">
    <source>
        <dbReference type="Proteomes" id="UP000008311"/>
    </source>
</evidence>
<gene>
    <name evidence="3" type="ORF">RCOM_1818620</name>
</gene>
<dbReference type="AlphaFoldDB" id="B9TI96"/>
<feature type="transmembrane region" description="Helical" evidence="2">
    <location>
        <begin position="121"/>
        <end position="154"/>
    </location>
</feature>
<accession>B9TI96</accession>
<organism evidence="3 4">
    <name type="scientific">Ricinus communis</name>
    <name type="common">Castor bean</name>
    <dbReference type="NCBI Taxonomy" id="3988"/>
    <lineage>
        <taxon>Eukaryota</taxon>
        <taxon>Viridiplantae</taxon>
        <taxon>Streptophyta</taxon>
        <taxon>Embryophyta</taxon>
        <taxon>Tracheophyta</taxon>
        <taxon>Spermatophyta</taxon>
        <taxon>Magnoliopsida</taxon>
        <taxon>eudicotyledons</taxon>
        <taxon>Gunneridae</taxon>
        <taxon>Pentapetalae</taxon>
        <taxon>rosids</taxon>
        <taxon>fabids</taxon>
        <taxon>Malpighiales</taxon>
        <taxon>Euphorbiaceae</taxon>
        <taxon>Acalyphoideae</taxon>
        <taxon>Acalypheae</taxon>
        <taxon>Ricinus</taxon>
    </lineage>
</organism>
<evidence type="ECO:0000256" key="1">
    <source>
        <dbReference type="SAM" id="MobiDB-lite"/>
    </source>
</evidence>
<evidence type="ECO:0000313" key="3">
    <source>
        <dbReference type="EMBL" id="EEF24419.1"/>
    </source>
</evidence>
<dbReference type="EMBL" id="EQ982302">
    <property type="protein sequence ID" value="EEF24419.1"/>
    <property type="molecule type" value="Genomic_DNA"/>
</dbReference>
<keyword evidence="4" id="KW-1185">Reference proteome</keyword>
<reference evidence="4" key="1">
    <citation type="journal article" date="2010" name="Nat. Biotechnol.">
        <title>Draft genome sequence of the oilseed species Ricinus communis.</title>
        <authorList>
            <person name="Chan A.P."/>
            <person name="Crabtree J."/>
            <person name="Zhao Q."/>
            <person name="Lorenzi H."/>
            <person name="Orvis J."/>
            <person name="Puiu D."/>
            <person name="Melake-Berhan A."/>
            <person name="Jones K.M."/>
            <person name="Redman J."/>
            <person name="Chen G."/>
            <person name="Cahoon E.B."/>
            <person name="Gedil M."/>
            <person name="Stanke M."/>
            <person name="Haas B.J."/>
            <person name="Wortman J.R."/>
            <person name="Fraser-Liggett C.M."/>
            <person name="Ravel J."/>
            <person name="Rabinowicz P.D."/>
        </authorList>
    </citation>
    <scope>NUCLEOTIDE SEQUENCE [LARGE SCALE GENOMIC DNA]</scope>
    <source>
        <strain evidence="4">cv. Hale</strain>
    </source>
</reference>
<proteinExistence type="predicted"/>
<keyword evidence="2" id="KW-0472">Membrane</keyword>
<evidence type="ECO:0000256" key="2">
    <source>
        <dbReference type="SAM" id="Phobius"/>
    </source>
</evidence>
<name>B9TI96_RICCO</name>
<feature type="transmembrane region" description="Helical" evidence="2">
    <location>
        <begin position="160"/>
        <end position="179"/>
    </location>
</feature>
<dbReference type="InParanoid" id="B9TI96"/>
<feature type="region of interest" description="Disordered" evidence="1">
    <location>
        <begin position="259"/>
        <end position="290"/>
    </location>
</feature>
<sequence>MRRAGASSAVMAPYTKEKPRSCASIWYDRPSWWISSVPAATSCSDGFHTWYSRLSTSVTLSGPSLRPSLQASSSPPAPPPTITISLCKPASVGRARCRAHAGSLLRGGETTRHGSVVAASVTLAVTVAVAIAMTIAVAVAAVPVAAVAAVVAVLDALDDAHFARAVAIVATVADMLAVARHIRVRVPLVAHEQDRTAAGAVAAAELGPVLAVARRHAQVDRFRHVVRRRRDDHRLRRVHDRTRDVVADVDPAIEAGLPDADGDIGLRQGRKGGGAQRHAEDQGFHGMTSL</sequence>
<protein>
    <submittedName>
        <fullName evidence="3">Uncharacterized protein</fullName>
    </submittedName>
</protein>
<keyword evidence="2" id="KW-0812">Transmembrane</keyword>